<dbReference type="SMART" id="SM00479">
    <property type="entry name" value="EXOIII"/>
    <property type="match status" value="1"/>
</dbReference>
<keyword evidence="6" id="KW-0539">Nucleus</keyword>
<evidence type="ECO:0000256" key="2">
    <source>
        <dbReference type="ARBA" id="ARBA00006357"/>
    </source>
</evidence>
<keyword evidence="4" id="KW-0378">Hydrolase</keyword>
<reference evidence="9" key="1">
    <citation type="submission" date="2010-08" db="EMBL/GenBank/DDBJ databases">
        <authorList>
            <consortium name="Caenorhabditis japonica Sequencing Consortium"/>
            <person name="Wilson R.K."/>
        </authorList>
    </citation>
    <scope>NUCLEOTIDE SEQUENCE [LARGE SCALE GENOMIC DNA]</scope>
    <source>
        <strain evidence="9">DF5081</strain>
    </source>
</reference>
<proteinExistence type="inferred from homology"/>
<keyword evidence="3" id="KW-0540">Nuclease</keyword>
<evidence type="ECO:0000256" key="6">
    <source>
        <dbReference type="ARBA" id="ARBA00023242"/>
    </source>
</evidence>
<dbReference type="GO" id="GO:0010629">
    <property type="term" value="P:negative regulation of gene expression"/>
    <property type="evidence" value="ECO:0007669"/>
    <property type="project" value="UniProtKB-ARBA"/>
</dbReference>
<accession>A0A8R1DXL4</accession>
<dbReference type="EnsemblMetazoa" id="CJA15201.1">
    <property type="protein sequence ID" value="CJA15201.1"/>
    <property type="gene ID" value="WBGene00134405"/>
</dbReference>
<dbReference type="Proteomes" id="UP000005237">
    <property type="component" value="Unassembled WGS sequence"/>
</dbReference>
<dbReference type="OMA" id="FDNTRIC"/>
<feature type="domain" description="Exonuclease" evidence="7">
    <location>
        <begin position="180"/>
        <end position="336"/>
    </location>
</feature>
<dbReference type="FunFam" id="3.30.420.10:FF:000031">
    <property type="entry name" value="RNA exonuclease 1"/>
    <property type="match status" value="1"/>
</dbReference>
<dbReference type="PANTHER" id="PTHR12801">
    <property type="entry name" value="RNA EXONUCLEASE REXO1 / RECO3 FAMILY MEMBER-RELATED"/>
    <property type="match status" value="1"/>
</dbReference>
<sequence>MVNPHFAVSVMNYGVVFPSHSMPVSPVAYFNPSALPPTLPVNVYPANPATYYPEPYHMKPHGPNWCRSSNRDFFIRKLCLSRKEMLAQGFPVRMFNEVHIKPNKYQENRVMFCEKEDLNRVCIRCHCEYTVGSDGLQVKSETAICGENNFHITDQQRAENLKKFENTPEVSKFNAHVSDKLFAMDVEMVYTALGQEVGRVTMVSESGESVVDVLVRPSTEVFDPVTKFSGLTKQDVESATMTLESVRKFIFTFLNEKSVLVGHGLFGDLKALGIVHDRVIDTSVIYTNNGRRPSLRHLTAFHLGYEIQQSSSGHCSFEDAIAALQLVYFGIENPRALTAEFCNLLASQMAMF</sequence>
<dbReference type="GO" id="GO:0004527">
    <property type="term" value="F:exonuclease activity"/>
    <property type="evidence" value="ECO:0007669"/>
    <property type="project" value="UniProtKB-KW"/>
</dbReference>
<evidence type="ECO:0000256" key="5">
    <source>
        <dbReference type="ARBA" id="ARBA00022839"/>
    </source>
</evidence>
<evidence type="ECO:0000256" key="1">
    <source>
        <dbReference type="ARBA" id="ARBA00004123"/>
    </source>
</evidence>
<evidence type="ECO:0000259" key="7">
    <source>
        <dbReference type="SMART" id="SM00479"/>
    </source>
</evidence>
<dbReference type="CDD" id="cd06145">
    <property type="entry name" value="REX1_like"/>
    <property type="match status" value="1"/>
</dbReference>
<comment type="subcellular location">
    <subcellularLocation>
        <location evidence="1">Nucleus</location>
    </subcellularLocation>
</comment>
<keyword evidence="9" id="KW-1185">Reference proteome</keyword>
<name>A0A8R1DXL4_CAEJA</name>
<dbReference type="InterPro" id="IPR047021">
    <property type="entry name" value="REXO1/3/4-like"/>
</dbReference>
<dbReference type="Gene3D" id="3.30.420.10">
    <property type="entry name" value="Ribonuclease H-like superfamily/Ribonuclease H"/>
    <property type="match status" value="1"/>
</dbReference>
<evidence type="ECO:0000313" key="8">
    <source>
        <dbReference type="EnsemblMetazoa" id="CJA15201.1"/>
    </source>
</evidence>
<evidence type="ECO:0000256" key="3">
    <source>
        <dbReference type="ARBA" id="ARBA00022722"/>
    </source>
</evidence>
<evidence type="ECO:0000313" key="9">
    <source>
        <dbReference type="Proteomes" id="UP000005237"/>
    </source>
</evidence>
<dbReference type="SUPFAM" id="SSF53098">
    <property type="entry name" value="Ribonuclease H-like"/>
    <property type="match status" value="1"/>
</dbReference>
<dbReference type="Pfam" id="PF00929">
    <property type="entry name" value="RNase_T"/>
    <property type="match status" value="1"/>
</dbReference>
<dbReference type="AlphaFoldDB" id="A0A8R1DXL4"/>
<dbReference type="InterPro" id="IPR013520">
    <property type="entry name" value="Ribonucl_H"/>
</dbReference>
<evidence type="ECO:0000256" key="4">
    <source>
        <dbReference type="ARBA" id="ARBA00022801"/>
    </source>
</evidence>
<dbReference type="PANTHER" id="PTHR12801:SF153">
    <property type="entry name" value="EXONUCLEASE DOMAIN-CONTAINING PROTEIN"/>
    <property type="match status" value="1"/>
</dbReference>
<reference evidence="8" key="2">
    <citation type="submission" date="2022-06" db="UniProtKB">
        <authorList>
            <consortium name="EnsemblMetazoa"/>
        </authorList>
    </citation>
    <scope>IDENTIFICATION</scope>
    <source>
        <strain evidence="8">DF5081</strain>
    </source>
</reference>
<keyword evidence="5" id="KW-0269">Exonuclease</keyword>
<dbReference type="GO" id="GO:0003676">
    <property type="term" value="F:nucleic acid binding"/>
    <property type="evidence" value="ECO:0007669"/>
    <property type="project" value="InterPro"/>
</dbReference>
<dbReference type="InterPro" id="IPR012337">
    <property type="entry name" value="RNaseH-like_sf"/>
</dbReference>
<protein>
    <submittedName>
        <fullName evidence="8">Exonuclease domain-containing protein</fullName>
    </submittedName>
</protein>
<dbReference type="InterPro" id="IPR036397">
    <property type="entry name" value="RNaseH_sf"/>
</dbReference>
<organism evidence="8 9">
    <name type="scientific">Caenorhabditis japonica</name>
    <dbReference type="NCBI Taxonomy" id="281687"/>
    <lineage>
        <taxon>Eukaryota</taxon>
        <taxon>Metazoa</taxon>
        <taxon>Ecdysozoa</taxon>
        <taxon>Nematoda</taxon>
        <taxon>Chromadorea</taxon>
        <taxon>Rhabditida</taxon>
        <taxon>Rhabditina</taxon>
        <taxon>Rhabditomorpha</taxon>
        <taxon>Rhabditoidea</taxon>
        <taxon>Rhabditidae</taxon>
        <taxon>Peloderinae</taxon>
        <taxon>Caenorhabditis</taxon>
    </lineage>
</organism>
<dbReference type="InterPro" id="IPR034922">
    <property type="entry name" value="REX1-like_exo"/>
</dbReference>
<comment type="similarity">
    <text evidence="2">Belongs to the REXO1/REXO3 family.</text>
</comment>
<dbReference type="GO" id="GO:0005634">
    <property type="term" value="C:nucleus"/>
    <property type="evidence" value="ECO:0007669"/>
    <property type="project" value="UniProtKB-SubCell"/>
</dbReference>